<evidence type="ECO:0000256" key="1">
    <source>
        <dbReference type="SAM" id="MobiDB-lite"/>
    </source>
</evidence>
<dbReference type="InterPro" id="IPR001242">
    <property type="entry name" value="Condensation_dom"/>
</dbReference>
<dbReference type="GO" id="GO:0003824">
    <property type="term" value="F:catalytic activity"/>
    <property type="evidence" value="ECO:0007669"/>
    <property type="project" value="InterPro"/>
</dbReference>
<evidence type="ECO:0000259" key="2">
    <source>
        <dbReference type="Pfam" id="PF00668"/>
    </source>
</evidence>
<proteinExistence type="predicted"/>
<feature type="domain" description="Condensation" evidence="2">
    <location>
        <begin position="29"/>
        <end position="446"/>
    </location>
</feature>
<dbReference type="Proteomes" id="UP000275012">
    <property type="component" value="Unassembled WGS sequence"/>
</dbReference>
<protein>
    <recommendedName>
        <fullName evidence="2">Condensation domain-containing protein</fullName>
    </recommendedName>
</protein>
<evidence type="ECO:0000313" key="4">
    <source>
        <dbReference type="Proteomes" id="UP000275012"/>
    </source>
</evidence>
<sequence>MSAQLARDDEEASTPAADTPGDPGASFGLTPIQHWFFEQDLAAPQHWNMSVYLRFDGAFDRDAFADALADVVAAHPMLRARFTRTDDQWRQRIGEWRRDDFVNRIATADERPALLAQWQTSLALDGSLLRVLALAEPDASATYVLFAAHHLVVDAVSWRIIFEELQHAYSRRRAGEAVSLPPEPVGFGQWQHQLTHLPEETLERWRAYWSDQEATADLDLPWRESANRYGDAMTTQCRLDATTTQRLIANAARAYGNNVQEVLLAALASSLVASSQERTLWVELEAHGRETLGVDLDLSRTVGWFTARYPMALRLLESNDAGQILRAVKDQLRAVPDRGLGYGVLRYLHGELREVPTAQVCFNYLGKLRTDPRANWTWCEEEHGPGRAPNNRRKHLLDVNAVLIEGELRIDWTWPNDALAREEIEALSERYLTALRELIDHLAQAAPRRTLSDLPLAGIEARELETLGERYPQLEDVYPLAPLQEGLLFHSLLNDDADPYINQMTVVLDGELDRGAFRAAWQRVIDRHTILRSGFVVQGLASARQVVCPRAILPVRIEDWADLEQADAELRLSELQAREHATGFDLTTPPLMRLALIQRAANQHWLVWTRHHLALDGWSSGLLLAEVLRIYADLRSGTQPDASPAPQFREYLHWLQTQDASAAHAFWCEELVGLDEPATLPESMQPESGYTTTRRELDAASALAWAQRHQLTANTVLQGALGLVLRRYYGRDDFVLGVTTAGRPAELPGVEHILGVFINSLPLRMRIQAERSLSDWLSHLQHRNAQMRTHGHVPLAEIQRLAALDSAALFDVLLVFENLPAPRATEIGLQVQELAHHAHSNYPLMLTVLPDGKRFRIEASFDRSRVDAWLVEQLLDDLAFVLAQLPSLASPQALPPLPSQSPAETPRLSLADDT</sequence>
<dbReference type="Gene3D" id="3.30.559.10">
    <property type="entry name" value="Chloramphenicol acetyltransferase-like domain"/>
    <property type="match status" value="2"/>
</dbReference>
<name>A0A3M2HG19_9GAMM</name>
<dbReference type="PANTHER" id="PTHR45398:SF1">
    <property type="entry name" value="ENZYME, PUTATIVE (JCVI)-RELATED"/>
    <property type="match status" value="1"/>
</dbReference>
<feature type="region of interest" description="Disordered" evidence="1">
    <location>
        <begin position="892"/>
        <end position="914"/>
    </location>
</feature>
<evidence type="ECO:0000313" key="3">
    <source>
        <dbReference type="EMBL" id="RMH87385.1"/>
    </source>
</evidence>
<dbReference type="CDD" id="cd19534">
    <property type="entry name" value="E_NRPS"/>
    <property type="match status" value="1"/>
</dbReference>
<reference evidence="3 4" key="1">
    <citation type="submission" date="2018-10" db="EMBL/GenBank/DDBJ databases">
        <title>Proposal of Lysobacter pythonis sp. nov. isolated from royal pythons (Python regius).</title>
        <authorList>
            <person name="Hans-Juergen B."/>
            <person name="Huptas C."/>
            <person name="Sandra B."/>
            <person name="Igor L."/>
            <person name="Joachim S."/>
            <person name="Siegfried S."/>
            <person name="Mareike W."/>
            <person name="Peter K."/>
        </authorList>
    </citation>
    <scope>NUCLEOTIDE SEQUENCE [LARGE SCALE GENOMIC DNA]</scope>
    <source>
        <strain evidence="3 4">4284/11</strain>
    </source>
</reference>
<feature type="region of interest" description="Disordered" evidence="1">
    <location>
        <begin position="1"/>
        <end position="24"/>
    </location>
</feature>
<dbReference type="PANTHER" id="PTHR45398">
    <property type="match status" value="1"/>
</dbReference>
<keyword evidence="4" id="KW-1185">Reference proteome</keyword>
<feature type="domain" description="Condensation" evidence="2">
    <location>
        <begin position="475"/>
        <end position="885"/>
    </location>
</feature>
<feature type="non-terminal residue" evidence="3">
    <location>
        <position position="914"/>
    </location>
</feature>
<gene>
    <name evidence="3" type="ORF">EBB59_13105</name>
</gene>
<dbReference type="InterPro" id="IPR023213">
    <property type="entry name" value="CAT-like_dom_sf"/>
</dbReference>
<dbReference type="InterPro" id="IPR010060">
    <property type="entry name" value="NRPS_synth"/>
</dbReference>
<dbReference type="EMBL" id="RFLY01000041">
    <property type="protein sequence ID" value="RMH87385.1"/>
    <property type="molecule type" value="Genomic_DNA"/>
</dbReference>
<dbReference type="SUPFAM" id="SSF52777">
    <property type="entry name" value="CoA-dependent acyltransferases"/>
    <property type="match status" value="4"/>
</dbReference>
<dbReference type="Pfam" id="PF00668">
    <property type="entry name" value="Condensation"/>
    <property type="match status" value="2"/>
</dbReference>
<organism evidence="3 4">
    <name type="scientific">Solilutibacter pythonis</name>
    <dbReference type="NCBI Taxonomy" id="2483112"/>
    <lineage>
        <taxon>Bacteria</taxon>
        <taxon>Pseudomonadati</taxon>
        <taxon>Pseudomonadota</taxon>
        <taxon>Gammaproteobacteria</taxon>
        <taxon>Lysobacterales</taxon>
        <taxon>Lysobacteraceae</taxon>
        <taxon>Solilutibacter</taxon>
    </lineage>
</organism>
<dbReference type="CDD" id="cd19543">
    <property type="entry name" value="DCL_NRPS"/>
    <property type="match status" value="1"/>
</dbReference>
<comment type="caution">
    <text evidence="3">The sequence shown here is derived from an EMBL/GenBank/DDBJ whole genome shotgun (WGS) entry which is preliminary data.</text>
</comment>
<accession>A0A3M2HG19</accession>
<dbReference type="NCBIfam" id="TIGR01720">
    <property type="entry name" value="NRPS-para261"/>
    <property type="match status" value="1"/>
</dbReference>
<dbReference type="Gene3D" id="3.30.559.30">
    <property type="entry name" value="Nonribosomal peptide synthetase, condensation domain"/>
    <property type="match status" value="2"/>
</dbReference>
<dbReference type="AlphaFoldDB" id="A0A3M2HG19"/>